<reference evidence="4" key="2">
    <citation type="journal article" date="2022" name="Microbiol. Resour. Announc.">
        <title>Whole-Genome Sequence of Entomortierella parvispora E1425, a Mucoromycotan Fungus Associated with Burkholderiaceae-Related Endosymbiotic Bacteria.</title>
        <authorList>
            <person name="Herlambang A."/>
            <person name="Guo Y."/>
            <person name="Takashima Y."/>
            <person name="Narisawa K."/>
            <person name="Ohta H."/>
            <person name="Nishizawa T."/>
        </authorList>
    </citation>
    <scope>NUCLEOTIDE SEQUENCE</scope>
    <source>
        <strain evidence="4">E1425</strain>
    </source>
</reference>
<dbReference type="EMBL" id="BQFW01000001">
    <property type="protein sequence ID" value="GJJ68017.1"/>
    <property type="molecule type" value="Genomic_DNA"/>
</dbReference>
<dbReference type="Proteomes" id="UP000827284">
    <property type="component" value="Unassembled WGS sequence"/>
</dbReference>
<keyword evidence="1" id="KW-0444">Lipid biosynthesis</keyword>
<keyword evidence="5" id="KW-1185">Reference proteome</keyword>
<comment type="function">
    <text evidence="1">Catalyzes the reduction of fatty acyl-CoA to fatty alcohols.</text>
</comment>
<dbReference type="InterPro" id="IPR013120">
    <property type="entry name" value="FAR_NAD-bd"/>
</dbReference>
<dbReference type="SUPFAM" id="SSF51735">
    <property type="entry name" value="NAD(P)-binding Rossmann-fold domains"/>
    <property type="match status" value="1"/>
</dbReference>
<evidence type="ECO:0000259" key="3">
    <source>
        <dbReference type="PROSITE" id="PS50181"/>
    </source>
</evidence>
<accession>A0A9P3LRS7</accession>
<comment type="caution">
    <text evidence="4">The sequence shown here is derived from an EMBL/GenBank/DDBJ whole genome shotgun (WGS) entry which is preliminary data.</text>
</comment>
<dbReference type="Pfam" id="PF07993">
    <property type="entry name" value="NAD_binding_4"/>
    <property type="match status" value="1"/>
</dbReference>
<feature type="domain" description="F-box" evidence="3">
    <location>
        <begin position="26"/>
        <end position="72"/>
    </location>
</feature>
<dbReference type="GO" id="GO:0080019">
    <property type="term" value="F:alcohol-forming very long-chain fatty acyl-CoA reductase activity"/>
    <property type="evidence" value="ECO:0007669"/>
    <property type="project" value="InterPro"/>
</dbReference>
<dbReference type="GO" id="GO:0102965">
    <property type="term" value="F:alcohol-forming long-chain fatty acyl-CoA reductase activity"/>
    <property type="evidence" value="ECO:0007669"/>
    <property type="project" value="UniProtKB-EC"/>
</dbReference>
<dbReference type="AlphaFoldDB" id="A0A9P3LRS7"/>
<feature type="compositionally biased region" description="Low complexity" evidence="2">
    <location>
        <begin position="332"/>
        <end position="343"/>
    </location>
</feature>
<feature type="region of interest" description="Disordered" evidence="2">
    <location>
        <begin position="316"/>
        <end position="350"/>
    </location>
</feature>
<feature type="region of interest" description="Disordered" evidence="2">
    <location>
        <begin position="820"/>
        <end position="845"/>
    </location>
</feature>
<dbReference type="OrthoDB" id="429813at2759"/>
<dbReference type="InterPro" id="IPR001810">
    <property type="entry name" value="F-box_dom"/>
</dbReference>
<evidence type="ECO:0000256" key="2">
    <source>
        <dbReference type="SAM" id="MobiDB-lite"/>
    </source>
</evidence>
<organism evidence="4 5">
    <name type="scientific">Entomortierella parvispora</name>
    <dbReference type="NCBI Taxonomy" id="205924"/>
    <lineage>
        <taxon>Eukaryota</taxon>
        <taxon>Fungi</taxon>
        <taxon>Fungi incertae sedis</taxon>
        <taxon>Mucoromycota</taxon>
        <taxon>Mortierellomycotina</taxon>
        <taxon>Mortierellomycetes</taxon>
        <taxon>Mortierellales</taxon>
        <taxon>Mortierellaceae</taxon>
        <taxon>Entomortierella</taxon>
    </lineage>
</organism>
<dbReference type="Gene3D" id="3.40.50.720">
    <property type="entry name" value="NAD(P)-binding Rossmann-like Domain"/>
    <property type="match status" value="1"/>
</dbReference>
<evidence type="ECO:0000313" key="5">
    <source>
        <dbReference type="Proteomes" id="UP000827284"/>
    </source>
</evidence>
<dbReference type="SUPFAM" id="SSF81383">
    <property type="entry name" value="F-box domain"/>
    <property type="match status" value="1"/>
</dbReference>
<dbReference type="Pfam" id="PF00646">
    <property type="entry name" value="F-box"/>
    <property type="match status" value="1"/>
</dbReference>
<proteinExistence type="inferred from homology"/>
<dbReference type="InterPro" id="IPR026055">
    <property type="entry name" value="FAR"/>
</dbReference>
<evidence type="ECO:0000313" key="4">
    <source>
        <dbReference type="EMBL" id="GJJ68017.1"/>
    </source>
</evidence>
<dbReference type="GO" id="GO:0006629">
    <property type="term" value="P:lipid metabolic process"/>
    <property type="evidence" value="ECO:0007669"/>
    <property type="project" value="UniProtKB-KW"/>
</dbReference>
<dbReference type="PROSITE" id="PS50181">
    <property type="entry name" value="FBOX"/>
    <property type="match status" value="1"/>
</dbReference>
<keyword evidence="1" id="KW-0443">Lipid metabolism</keyword>
<feature type="compositionally biased region" description="Polar residues" evidence="2">
    <location>
        <begin position="316"/>
        <end position="331"/>
    </location>
</feature>
<dbReference type="PANTHER" id="PTHR11011">
    <property type="entry name" value="MALE STERILITY PROTEIN 2-RELATED"/>
    <property type="match status" value="1"/>
</dbReference>
<gene>
    <name evidence="4" type="ORF">EMPS_00363</name>
</gene>
<comment type="similarity">
    <text evidence="1">Belongs to the fatty acyl-CoA reductase family.</text>
</comment>
<reference evidence="4" key="1">
    <citation type="submission" date="2021-11" db="EMBL/GenBank/DDBJ databases">
        <authorList>
            <person name="Herlambang A."/>
            <person name="Guo Y."/>
            <person name="Takashima Y."/>
            <person name="Nishizawa T."/>
        </authorList>
    </citation>
    <scope>NUCLEOTIDE SEQUENCE</scope>
    <source>
        <strain evidence="4">E1425</strain>
    </source>
</reference>
<keyword evidence="1" id="KW-0521">NADP</keyword>
<protein>
    <recommendedName>
        <fullName evidence="1">Fatty acyl-CoA reductase</fullName>
        <ecNumber evidence="1">1.2.1.84</ecNumber>
    </recommendedName>
</protein>
<keyword evidence="1" id="KW-0560">Oxidoreductase</keyword>
<dbReference type="InterPro" id="IPR036047">
    <property type="entry name" value="F-box-like_dom_sf"/>
</dbReference>
<name>A0A9P3LRS7_9FUNG</name>
<dbReference type="EC" id="1.2.1.84" evidence="1"/>
<evidence type="ECO:0000256" key="1">
    <source>
        <dbReference type="RuleBase" id="RU363097"/>
    </source>
</evidence>
<dbReference type="InterPro" id="IPR036291">
    <property type="entry name" value="NAD(P)-bd_dom_sf"/>
</dbReference>
<sequence length="872" mass="98161">MHPLHMYVSHEDYSPPETLSLRDIAPRSIDRVPLEIWHRIFDFLPTSQVAITAVVSRDFLEAAQTWDRWINICLLNGLKGNRHIYKSEMTLVCSESYFICDLCDKRTTGEGRFTSCQIPIPVLNKADNGLIWRLCAHCRTNYYKAFPDDESILHGIASDVMVSTDWVRTHLCVDLVDIKVQESEAEALAENRGPIGYRLADGSTVFRFWDMVKCTKEIHGGWVGFAAAKNGKASTLRFMLQLRKARDETLALLRRRQRSWLQKDGSYQDESVDILTYSGDEEEDMETLFDFQDEGIVAPPRAESKAVNVLRAPNESVQTVPDTESISARTFSSSGDGAATTSALPSSPTEITSTNTMEFYEKHQVVLLTGGTGFVGKALLEKILRSLPQVKKAADESSLRNRVNKEIFDCPLFGPLKAQFKNDQEFQDRIVAKVVPLLADLTLEDLGLSTKVQAMVQADTSVVLNCAADVGYHHSFKHAVKNNCYGPLHVFQLAQGMPNLASLVHVSSSYVNGPYGPQLREVFYPYPLGDPDQLFKAFETMSDEEMSRFEKDIVLKVFSNTYTASKALTEHLIKTWTRTMDLPVVIVRPAGCTGALLEPMPGWVEGLGSYNGITLMMALGKIDGMIGSEHHIVDLIPVDYVCKIILMAATQAQRGTSMVPIFQVGTSSHHAISFRYLHNSIMDYWRAAKKATQDPKSKIVDNVQAVMYPSYIDFHLQFLKRFSKELELLSRAQDGAVAGEVDREKIRRRLLQAYRIPKLHYPFSSTQWVLDASNAVGLDAMAPEPLKCGMKREGNWFDWDEYLYVYNRGLHEFALKEKVERTTRPSTKESNSQKGEDSTGWALKNSIQSPAQLDDGIDMQEIQRNLDLLSRL</sequence>
<comment type="catalytic activity">
    <reaction evidence="1">
        <text>a long-chain fatty acyl-CoA + 2 NADPH + 2 H(+) = a long-chain primary fatty alcohol + 2 NADP(+) + CoA</text>
        <dbReference type="Rhea" id="RHEA:52716"/>
        <dbReference type="ChEBI" id="CHEBI:15378"/>
        <dbReference type="ChEBI" id="CHEBI:57287"/>
        <dbReference type="ChEBI" id="CHEBI:57783"/>
        <dbReference type="ChEBI" id="CHEBI:58349"/>
        <dbReference type="ChEBI" id="CHEBI:77396"/>
        <dbReference type="ChEBI" id="CHEBI:83139"/>
        <dbReference type="EC" id="1.2.1.84"/>
    </reaction>
</comment>